<accession>A0A6J6TX65</accession>
<dbReference type="EMBL" id="CAEZZG010000005">
    <property type="protein sequence ID" value="CAB4751605.1"/>
    <property type="molecule type" value="Genomic_DNA"/>
</dbReference>
<organism evidence="1">
    <name type="scientific">freshwater metagenome</name>
    <dbReference type="NCBI Taxonomy" id="449393"/>
    <lineage>
        <taxon>unclassified sequences</taxon>
        <taxon>metagenomes</taxon>
        <taxon>ecological metagenomes</taxon>
    </lineage>
</organism>
<gene>
    <name evidence="1" type="ORF">UFOPK2844_00459</name>
</gene>
<evidence type="ECO:0000313" key="1">
    <source>
        <dbReference type="EMBL" id="CAB4751605.1"/>
    </source>
</evidence>
<reference evidence="1" key="1">
    <citation type="submission" date="2020-05" db="EMBL/GenBank/DDBJ databases">
        <authorList>
            <person name="Chiriac C."/>
            <person name="Salcher M."/>
            <person name="Ghai R."/>
            <person name="Kavagutti S V."/>
        </authorList>
    </citation>
    <scope>NUCLEOTIDE SEQUENCE</scope>
</reference>
<sequence length="439" mass="47172">MRKYIALIAATSFIVGSILSGASAATTTAPKVGSTCKKVGAFIGTPTTRYVCNQEGKKKVWRVWINKSASGSETPAPKKSATAVPKKVAFKARIPITLPIAQSTDANAITFENITTRISDIPKTAWQRTQDVIASNNDAAVKHDIYIGPNTQLTTTGGIARIDEILEKGARLWSGFTLTKYFSLVYYNLTDLKWAEEKTKEIWKTKKYEPNSIGSALNALKISCQAWVSPGKGGAQLSYCAGADAGAVTNSDDSAGRFAVGDIERSDASGSILAHEFTHTVQASQWIGNADCKNEGNNCFRSGLVHSFSPCWIHEGLPNGTNTMIANSDYSSYLAQRSTRRDTSQTVTDYSAASLRTYLYDQSPKTCYQNGALYQLGYDVGARAIEALVAIGGPQATMALFALGAEGQDFATAFKNVYGISWSEGSTILSKVLAAQYVS</sequence>
<protein>
    <submittedName>
        <fullName evidence="1">Unannotated protein</fullName>
    </submittedName>
</protein>
<name>A0A6J6TX65_9ZZZZ</name>
<dbReference type="AlphaFoldDB" id="A0A6J6TX65"/>
<proteinExistence type="predicted"/>